<dbReference type="KEGG" id="sfa:Sfla_1863"/>
<organism evidence="9 10">
    <name type="scientific">Streptomyces pratensis (strain ATCC 33331 / IAF-45CD)</name>
    <dbReference type="NCBI Taxonomy" id="591167"/>
    <lineage>
        <taxon>Bacteria</taxon>
        <taxon>Bacillati</taxon>
        <taxon>Actinomycetota</taxon>
        <taxon>Actinomycetes</taxon>
        <taxon>Kitasatosporales</taxon>
        <taxon>Streptomycetaceae</taxon>
        <taxon>Streptomyces</taxon>
    </lineage>
</organism>
<gene>
    <name evidence="9" type="ordered locus">Sfla_1863</name>
</gene>
<protein>
    <submittedName>
        <fullName evidence="9">Binding-protein-dependent transport systems inner membrane component</fullName>
    </submittedName>
</protein>
<dbReference type="InterPro" id="IPR035906">
    <property type="entry name" value="MetI-like_sf"/>
</dbReference>
<keyword evidence="5 7" id="KW-1133">Transmembrane helix</keyword>
<keyword evidence="3" id="KW-1003">Cell membrane</keyword>
<dbReference type="SUPFAM" id="SSF161098">
    <property type="entry name" value="MetI-like"/>
    <property type="match status" value="1"/>
</dbReference>
<evidence type="ECO:0000256" key="7">
    <source>
        <dbReference type="RuleBase" id="RU363032"/>
    </source>
</evidence>
<comment type="similarity">
    <text evidence="7">Belongs to the binding-protein-dependent transport system permease family.</text>
</comment>
<dbReference type="PANTHER" id="PTHR43386">
    <property type="entry name" value="OLIGOPEPTIDE TRANSPORT SYSTEM PERMEASE PROTEIN APPC"/>
    <property type="match status" value="1"/>
</dbReference>
<feature type="transmembrane region" description="Helical" evidence="7">
    <location>
        <begin position="294"/>
        <end position="321"/>
    </location>
</feature>
<evidence type="ECO:0000256" key="6">
    <source>
        <dbReference type="ARBA" id="ARBA00023136"/>
    </source>
</evidence>
<evidence type="ECO:0000256" key="2">
    <source>
        <dbReference type="ARBA" id="ARBA00022448"/>
    </source>
</evidence>
<dbReference type="Pfam" id="PF12911">
    <property type="entry name" value="OppC_N"/>
    <property type="match status" value="1"/>
</dbReference>
<dbReference type="InterPro" id="IPR050366">
    <property type="entry name" value="BP-dependent_transpt_permease"/>
</dbReference>
<keyword evidence="6 7" id="KW-0472">Membrane</keyword>
<feature type="transmembrane region" description="Helical" evidence="7">
    <location>
        <begin position="88"/>
        <end position="106"/>
    </location>
</feature>
<dbReference type="CDD" id="cd06261">
    <property type="entry name" value="TM_PBP2"/>
    <property type="match status" value="1"/>
</dbReference>
<dbReference type="GO" id="GO:0055085">
    <property type="term" value="P:transmembrane transport"/>
    <property type="evidence" value="ECO:0007669"/>
    <property type="project" value="InterPro"/>
</dbReference>
<feature type="transmembrane region" description="Helical" evidence="7">
    <location>
        <begin position="164"/>
        <end position="194"/>
    </location>
</feature>
<dbReference type="InterPro" id="IPR000515">
    <property type="entry name" value="MetI-like"/>
</dbReference>
<comment type="subcellular location">
    <subcellularLocation>
        <location evidence="1 7">Cell membrane</location>
        <topology evidence="1 7">Multi-pass membrane protein</topology>
    </subcellularLocation>
</comment>
<feature type="domain" description="ABC transmembrane type-1" evidence="8">
    <location>
        <begin position="163"/>
        <end position="362"/>
    </location>
</feature>
<keyword evidence="2 7" id="KW-0813">Transport</keyword>
<dbReference type="Gene3D" id="1.10.3720.10">
    <property type="entry name" value="MetI-like"/>
    <property type="match status" value="1"/>
</dbReference>
<feature type="transmembrane region" description="Helical" evidence="7">
    <location>
        <begin position="232"/>
        <end position="251"/>
    </location>
</feature>
<accession>A0A8D4BB85</accession>
<dbReference type="GO" id="GO:0005886">
    <property type="term" value="C:plasma membrane"/>
    <property type="evidence" value="ECO:0007669"/>
    <property type="project" value="UniProtKB-SubCell"/>
</dbReference>
<feature type="transmembrane region" description="Helical" evidence="7">
    <location>
        <begin position="206"/>
        <end position="226"/>
    </location>
</feature>
<dbReference type="PANTHER" id="PTHR43386:SF1">
    <property type="entry name" value="D,D-DIPEPTIDE TRANSPORT SYSTEM PERMEASE PROTEIN DDPC-RELATED"/>
    <property type="match status" value="1"/>
</dbReference>
<dbReference type="Proteomes" id="UP000002066">
    <property type="component" value="Chromosome"/>
</dbReference>
<evidence type="ECO:0000259" key="8">
    <source>
        <dbReference type="PROSITE" id="PS50928"/>
    </source>
</evidence>
<evidence type="ECO:0000256" key="3">
    <source>
        <dbReference type="ARBA" id="ARBA00022475"/>
    </source>
</evidence>
<name>A0A8D4BB85_STRFA</name>
<sequence>MPGATLFQTGSLRPHIATCVTFRKSRYSGGSQAGHRRPRGVSNAMTAPIETTRADAQPETVLEGAGRKEIEGRSLGRIAWTRFKRDKAAMAGGIVVVLLILVAMLSKPLQSLLGLDPNAFNQSLVDPVMLAPKGSLGGISWDHPLGVEPQTGRDILARILEGSWVSLVVAVGSTLLSVVIGVVMGVVAGFYGGWVDSFISRLMDTFLAFPLLLFAISISASLQGNAFGLEGLTLRIAVLIFVIGFFSWPYIGRIVRAQTLSLREREFVEAARSLGARGPFILFRELLPNLIAPILVYATLLIPTNILFEASLSFLGVGIAPPQASWGGMLTQAVDLYEVDPMFMVIPGMAIFITVLAFNLLGDGLRDALDPRGK</sequence>
<evidence type="ECO:0000313" key="9">
    <source>
        <dbReference type="EMBL" id="ADW03297.1"/>
    </source>
</evidence>
<evidence type="ECO:0000256" key="1">
    <source>
        <dbReference type="ARBA" id="ARBA00004651"/>
    </source>
</evidence>
<evidence type="ECO:0000313" key="10">
    <source>
        <dbReference type="Proteomes" id="UP000002066"/>
    </source>
</evidence>
<dbReference type="EMBL" id="CP002475">
    <property type="protein sequence ID" value="ADW03297.1"/>
    <property type="molecule type" value="Genomic_DNA"/>
</dbReference>
<dbReference type="Pfam" id="PF00528">
    <property type="entry name" value="BPD_transp_1"/>
    <property type="match status" value="1"/>
</dbReference>
<proteinExistence type="inferred from homology"/>
<evidence type="ECO:0000256" key="5">
    <source>
        <dbReference type="ARBA" id="ARBA00022989"/>
    </source>
</evidence>
<dbReference type="AlphaFoldDB" id="A0A8D4BB85"/>
<feature type="transmembrane region" description="Helical" evidence="7">
    <location>
        <begin position="341"/>
        <end position="362"/>
    </location>
</feature>
<evidence type="ECO:0000256" key="4">
    <source>
        <dbReference type="ARBA" id="ARBA00022692"/>
    </source>
</evidence>
<keyword evidence="4 7" id="KW-0812">Transmembrane</keyword>
<dbReference type="PROSITE" id="PS50928">
    <property type="entry name" value="ABC_TM1"/>
    <property type="match status" value="1"/>
</dbReference>
<dbReference type="InterPro" id="IPR025966">
    <property type="entry name" value="OppC_N"/>
</dbReference>
<reference evidence="9 10" key="1">
    <citation type="submission" date="2011-01" db="EMBL/GenBank/DDBJ databases">
        <title>Complete sequence of chromosome of Streptomyces flavogriseus ATCC 33331.</title>
        <authorList>
            <consortium name="US DOE Joint Genome Institute"/>
            <person name="Lucas S."/>
            <person name="Copeland A."/>
            <person name="Lapidus A."/>
            <person name="Cheng J.-F."/>
            <person name="Goodwin L."/>
            <person name="Pitluck S."/>
            <person name="Davenport K."/>
            <person name="Detter J.C."/>
            <person name="Han C."/>
            <person name="Tapia R."/>
            <person name="Land M."/>
            <person name="Hauser L."/>
            <person name="Kyrpides N."/>
            <person name="Ivanova N."/>
            <person name="Ovchinnikova G."/>
            <person name="Pagani I."/>
            <person name="Brumm P."/>
            <person name="Mead D."/>
            <person name="Woyke T."/>
        </authorList>
    </citation>
    <scope>NUCLEOTIDE SEQUENCE [LARGE SCALE GENOMIC DNA]</scope>
    <source>
        <strain evidence="10">ATCC 33331 / IAF-45CD</strain>
    </source>
</reference>